<dbReference type="Proteomes" id="UP000663848">
    <property type="component" value="Unassembled WGS sequence"/>
</dbReference>
<gene>
    <name evidence="2" type="ORF">QYT958_LOCUS46246</name>
    <name evidence="1" type="ORF">UJA718_LOCUS46274</name>
</gene>
<proteinExistence type="predicted"/>
<dbReference type="EMBL" id="CAJOBP010081953">
    <property type="protein sequence ID" value="CAF4917788.1"/>
    <property type="molecule type" value="Genomic_DNA"/>
</dbReference>
<sequence length="61" mass="6993">LLPKTMFNDEEFNDDDLKKLNKISQQLPNFKQVIKQALILGHDILSIGDIRSAYVNILHVS</sequence>
<accession>A0A821W6I3</accession>
<evidence type="ECO:0000313" key="2">
    <source>
        <dbReference type="EMBL" id="CAF5123979.1"/>
    </source>
</evidence>
<evidence type="ECO:0000313" key="1">
    <source>
        <dbReference type="EMBL" id="CAF4917788.1"/>
    </source>
</evidence>
<organism evidence="1 3">
    <name type="scientific">Rotaria socialis</name>
    <dbReference type="NCBI Taxonomy" id="392032"/>
    <lineage>
        <taxon>Eukaryota</taxon>
        <taxon>Metazoa</taxon>
        <taxon>Spiralia</taxon>
        <taxon>Gnathifera</taxon>
        <taxon>Rotifera</taxon>
        <taxon>Eurotatoria</taxon>
        <taxon>Bdelloidea</taxon>
        <taxon>Philodinida</taxon>
        <taxon>Philodinidae</taxon>
        <taxon>Rotaria</taxon>
    </lineage>
</organism>
<protein>
    <submittedName>
        <fullName evidence="1">Uncharacterized protein</fullName>
    </submittedName>
</protein>
<feature type="non-terminal residue" evidence="1">
    <location>
        <position position="1"/>
    </location>
</feature>
<evidence type="ECO:0000313" key="3">
    <source>
        <dbReference type="Proteomes" id="UP000663873"/>
    </source>
</evidence>
<name>A0A821W6I3_9BILA</name>
<dbReference type="EMBL" id="CAJOBR010081293">
    <property type="protein sequence ID" value="CAF5123979.1"/>
    <property type="molecule type" value="Genomic_DNA"/>
</dbReference>
<comment type="caution">
    <text evidence="1">The sequence shown here is derived from an EMBL/GenBank/DDBJ whole genome shotgun (WGS) entry which is preliminary data.</text>
</comment>
<reference evidence="1" key="1">
    <citation type="submission" date="2021-02" db="EMBL/GenBank/DDBJ databases">
        <authorList>
            <person name="Nowell W R."/>
        </authorList>
    </citation>
    <scope>NUCLEOTIDE SEQUENCE</scope>
</reference>
<dbReference type="AlphaFoldDB" id="A0A821W6I3"/>
<keyword evidence="3" id="KW-1185">Reference proteome</keyword>
<dbReference type="Proteomes" id="UP000663873">
    <property type="component" value="Unassembled WGS sequence"/>
</dbReference>